<gene>
    <name evidence="2" type="ORF">KEC16_15100</name>
</gene>
<dbReference type="Pfam" id="PF10090">
    <property type="entry name" value="HPTransfase"/>
    <property type="match status" value="1"/>
</dbReference>
<comment type="caution">
    <text evidence="2">The sequence shown here is derived from an EMBL/GenBank/DDBJ whole genome shotgun (WGS) entry which is preliminary data.</text>
</comment>
<accession>A0ABS5IFK8</accession>
<dbReference type="InterPro" id="IPR018762">
    <property type="entry name" value="ChpT_C"/>
</dbReference>
<dbReference type="EMBL" id="JAGTUF010000016">
    <property type="protein sequence ID" value="MBR9973051.1"/>
    <property type="molecule type" value="Genomic_DNA"/>
</dbReference>
<dbReference type="Gene3D" id="1.10.287.130">
    <property type="match status" value="1"/>
</dbReference>
<reference evidence="2 3" key="1">
    <citation type="submission" date="2021-04" db="EMBL/GenBank/DDBJ databases">
        <title>Magnetospirillum sulfuroxidans sp. nov., a facultative chemolithoautotrophic sulfur-oxidizing alphaproteobacterium isolated from freshwater sediment and proposals for Paramagetospirillum gen. nov., and Magnetospirillaceae fam. nov.</title>
        <authorList>
            <person name="Koziaeva V."/>
            <person name="Geelhoed J.S."/>
            <person name="Sorokin D.Y."/>
            <person name="Grouzdev D.S."/>
        </authorList>
    </citation>
    <scope>NUCLEOTIDE SEQUENCE [LARGE SCALE GENOMIC DNA]</scope>
    <source>
        <strain evidence="2 3">J10</strain>
    </source>
</reference>
<sequence>MADETEPTQDILTLAELLCARVCHDLAGPVGATAAGAELFEDLGGGDAETLALVSTSASGAAARLRLLRAALGPAHSSPQSQSALRGLVDGHLHSQASVAAPAIVTTWIDCPDQIDGDRARLLLNLVLLGRDALPRGGHMELSLTDGWPALLAHGEPASLADDVKTALHEGGLADGPRAAQAVFTRLLAKKLSGHITATLTPRGLRVAVKPAD</sequence>
<name>A0ABS5IFK8_9PROT</name>
<dbReference type="Proteomes" id="UP000680714">
    <property type="component" value="Unassembled WGS sequence"/>
</dbReference>
<protein>
    <recommendedName>
        <fullName evidence="1">Histidine phosphotransferase ChpT C-terminal domain-containing protein</fullName>
    </recommendedName>
</protein>
<evidence type="ECO:0000313" key="3">
    <source>
        <dbReference type="Proteomes" id="UP000680714"/>
    </source>
</evidence>
<evidence type="ECO:0000313" key="2">
    <source>
        <dbReference type="EMBL" id="MBR9973051.1"/>
    </source>
</evidence>
<dbReference type="InterPro" id="IPR036890">
    <property type="entry name" value="HATPase_C_sf"/>
</dbReference>
<feature type="domain" description="Histidine phosphotransferase ChpT C-terminal" evidence="1">
    <location>
        <begin position="106"/>
        <end position="199"/>
    </location>
</feature>
<dbReference type="Gene3D" id="3.30.565.10">
    <property type="entry name" value="Histidine kinase-like ATPase, C-terminal domain"/>
    <property type="match status" value="1"/>
</dbReference>
<keyword evidence="3" id="KW-1185">Reference proteome</keyword>
<proteinExistence type="predicted"/>
<dbReference type="RefSeq" id="WP_211550412.1">
    <property type="nucleotide sequence ID" value="NZ_JAGTUF010000016.1"/>
</dbReference>
<evidence type="ECO:0000259" key="1">
    <source>
        <dbReference type="Pfam" id="PF10090"/>
    </source>
</evidence>
<organism evidence="2 3">
    <name type="scientific">Magnetospirillum sulfuroxidans</name>
    <dbReference type="NCBI Taxonomy" id="611300"/>
    <lineage>
        <taxon>Bacteria</taxon>
        <taxon>Pseudomonadati</taxon>
        <taxon>Pseudomonadota</taxon>
        <taxon>Alphaproteobacteria</taxon>
        <taxon>Rhodospirillales</taxon>
        <taxon>Rhodospirillaceae</taxon>
        <taxon>Magnetospirillum</taxon>
    </lineage>
</organism>